<reference evidence="1 2" key="1">
    <citation type="submission" date="2024-04" db="EMBL/GenBank/DDBJ databases">
        <authorList>
            <person name="Fracassetti M."/>
        </authorList>
    </citation>
    <scope>NUCLEOTIDE SEQUENCE [LARGE SCALE GENOMIC DNA]</scope>
</reference>
<organism evidence="1 2">
    <name type="scientific">Linum trigynum</name>
    <dbReference type="NCBI Taxonomy" id="586398"/>
    <lineage>
        <taxon>Eukaryota</taxon>
        <taxon>Viridiplantae</taxon>
        <taxon>Streptophyta</taxon>
        <taxon>Embryophyta</taxon>
        <taxon>Tracheophyta</taxon>
        <taxon>Spermatophyta</taxon>
        <taxon>Magnoliopsida</taxon>
        <taxon>eudicotyledons</taxon>
        <taxon>Gunneridae</taxon>
        <taxon>Pentapetalae</taxon>
        <taxon>rosids</taxon>
        <taxon>fabids</taxon>
        <taxon>Malpighiales</taxon>
        <taxon>Linaceae</taxon>
        <taxon>Linum</taxon>
    </lineage>
</organism>
<name>A0AAV2EYT3_9ROSI</name>
<evidence type="ECO:0000313" key="2">
    <source>
        <dbReference type="Proteomes" id="UP001497516"/>
    </source>
</evidence>
<dbReference type="EMBL" id="OZ034818">
    <property type="protein sequence ID" value="CAL1390867.1"/>
    <property type="molecule type" value="Genomic_DNA"/>
</dbReference>
<dbReference type="AlphaFoldDB" id="A0AAV2EYT3"/>
<proteinExistence type="predicted"/>
<accession>A0AAV2EYT3</accession>
<keyword evidence="2" id="KW-1185">Reference proteome</keyword>
<protein>
    <submittedName>
        <fullName evidence="1">Uncharacterized protein</fullName>
    </submittedName>
</protein>
<evidence type="ECO:0000313" key="1">
    <source>
        <dbReference type="EMBL" id="CAL1390867.1"/>
    </source>
</evidence>
<sequence>MIATWKAPSVAMESGKIWSRRRFPSATYRSGLAAANWASRSSPNLYPPSLQQQRTVEKISSSLDADQIGSSGWMRTVTSNRAVNLELGEGRGLN</sequence>
<dbReference type="Proteomes" id="UP001497516">
    <property type="component" value="Chromosome 5"/>
</dbReference>
<gene>
    <name evidence="1" type="ORF">LTRI10_LOCUS31623</name>
</gene>